<evidence type="ECO:0000256" key="6">
    <source>
        <dbReference type="ARBA" id="ARBA00049075"/>
    </source>
</evidence>
<feature type="compositionally biased region" description="Basic and acidic residues" evidence="8">
    <location>
        <begin position="46"/>
        <end position="57"/>
    </location>
</feature>
<dbReference type="PANTHER" id="PTHR14741:SF32">
    <property type="entry name" value="TRIMETHYLGUANOSINE SYNTHASE"/>
    <property type="match status" value="1"/>
</dbReference>
<comment type="similarity">
    <text evidence="2">Belongs to the methyltransferase superfamily. Trimethylguanosine synthase family.</text>
</comment>
<comment type="caution">
    <text evidence="9">The sequence shown here is derived from an EMBL/GenBank/DDBJ whole genome shotgun (WGS) entry which is preliminary data.</text>
</comment>
<accession>A0AAV2TU75</accession>
<dbReference type="SUPFAM" id="SSF53335">
    <property type="entry name" value="S-adenosyl-L-methionine-dependent methyltransferases"/>
    <property type="match status" value="1"/>
</dbReference>
<dbReference type="Proteomes" id="UP001497525">
    <property type="component" value="Unassembled WGS sequence"/>
</dbReference>
<dbReference type="EMBL" id="CAXLJL010000490">
    <property type="protein sequence ID" value="CAL5138463.1"/>
    <property type="molecule type" value="Genomic_DNA"/>
</dbReference>
<dbReference type="InterPro" id="IPR029063">
    <property type="entry name" value="SAM-dependent_MTases_sf"/>
</dbReference>
<comment type="catalytic activity">
    <reaction evidence="5">
        <text>a 5'-end (N(2),N(7)-dimethyl 5'-triphosphoguanosine)-ribonucleoside in snRNA + S-adenosyl-L-methionine = a 5'-end (N(2),N(2),N(7)-trimethyl 5'-triphosphoguanosine)-ribonucleoside in snRNA + S-adenosyl-L-homocysteine + H(+)</text>
        <dbReference type="Rhea" id="RHEA:78479"/>
        <dbReference type="Rhea" id="RHEA-COMP:19087"/>
        <dbReference type="Rhea" id="RHEA-COMP:19089"/>
        <dbReference type="ChEBI" id="CHEBI:15378"/>
        <dbReference type="ChEBI" id="CHEBI:57856"/>
        <dbReference type="ChEBI" id="CHEBI:59789"/>
        <dbReference type="ChEBI" id="CHEBI:167623"/>
        <dbReference type="ChEBI" id="CHEBI:172880"/>
    </reaction>
    <physiologicalReaction direction="left-to-right" evidence="5">
        <dbReference type="Rhea" id="RHEA:78480"/>
    </physiologicalReaction>
</comment>
<feature type="region of interest" description="Disordered" evidence="8">
    <location>
        <begin position="180"/>
        <end position="200"/>
    </location>
</feature>
<feature type="region of interest" description="Disordered" evidence="8">
    <location>
        <begin position="46"/>
        <end position="80"/>
    </location>
</feature>
<dbReference type="InterPro" id="IPR019012">
    <property type="entry name" value="RNA_cap_Gua-N2-MeTrfase"/>
</dbReference>
<evidence type="ECO:0000256" key="2">
    <source>
        <dbReference type="ARBA" id="ARBA00025783"/>
    </source>
</evidence>
<comment type="catalytic activity">
    <reaction evidence="3">
        <text>a 5'-end (N(2),N(7)-dimethyl 5'-triphosphoguanosine)-ribonucleoside in snoRNA + S-adenosyl-L-methionine = a 5'-end (N(2),N(2),N(7)-trimethyl 5'-triphosphoguanosine)-ribonucleoside in snoRNA + S-adenosyl-L-homocysteine + H(+)</text>
        <dbReference type="Rhea" id="RHEA:78507"/>
        <dbReference type="Rhea" id="RHEA-COMP:19088"/>
        <dbReference type="Rhea" id="RHEA-COMP:19090"/>
        <dbReference type="ChEBI" id="CHEBI:15378"/>
        <dbReference type="ChEBI" id="CHEBI:57856"/>
        <dbReference type="ChEBI" id="CHEBI:59789"/>
        <dbReference type="ChEBI" id="CHEBI:167623"/>
        <dbReference type="ChEBI" id="CHEBI:172880"/>
    </reaction>
    <physiologicalReaction direction="left-to-right" evidence="3">
        <dbReference type="Rhea" id="RHEA:78508"/>
    </physiologicalReaction>
</comment>
<dbReference type="AlphaFoldDB" id="A0AAV2TU75"/>
<protein>
    <recommendedName>
        <fullName evidence="1">Trimethylguanosine synthase</fullName>
    </recommendedName>
    <alternativeName>
        <fullName evidence="7">Cap-specific guanine-N(2) methyltransferase</fullName>
    </alternativeName>
</protein>
<dbReference type="GO" id="GO:0005634">
    <property type="term" value="C:nucleus"/>
    <property type="evidence" value="ECO:0007669"/>
    <property type="project" value="TreeGrafter"/>
</dbReference>
<gene>
    <name evidence="9" type="ORF">CDAUBV1_LOCUS13296</name>
</gene>
<evidence type="ECO:0000313" key="9">
    <source>
        <dbReference type="EMBL" id="CAL5138463.1"/>
    </source>
</evidence>
<feature type="compositionally biased region" description="Basic and acidic residues" evidence="8">
    <location>
        <begin position="66"/>
        <end position="80"/>
    </location>
</feature>
<feature type="region of interest" description="Disordered" evidence="8">
    <location>
        <begin position="147"/>
        <end position="168"/>
    </location>
</feature>
<reference evidence="9" key="1">
    <citation type="submission" date="2024-06" db="EMBL/GenBank/DDBJ databases">
        <authorList>
            <person name="Liu X."/>
            <person name="Lenzi L."/>
            <person name="Haldenby T S."/>
            <person name="Uol C."/>
        </authorList>
    </citation>
    <scope>NUCLEOTIDE SEQUENCE</scope>
</reference>
<evidence type="ECO:0000256" key="8">
    <source>
        <dbReference type="SAM" id="MobiDB-lite"/>
    </source>
</evidence>
<feature type="compositionally biased region" description="Basic and acidic residues" evidence="8">
    <location>
        <begin position="149"/>
        <end position="160"/>
    </location>
</feature>
<comment type="catalytic activity">
    <reaction evidence="6">
        <text>a 5'-end (N(7)-methyl 5'-triphosphoguanosine)-ribonucleoside in snRNA + S-adenosyl-L-methionine = a 5'-end (N(2),N(7)-dimethyl 5'-triphosphoguanosine)-ribonucleoside in snRNA + S-adenosyl-L-homocysteine + H(+)</text>
        <dbReference type="Rhea" id="RHEA:78471"/>
        <dbReference type="Rhea" id="RHEA-COMP:19085"/>
        <dbReference type="Rhea" id="RHEA-COMP:19087"/>
        <dbReference type="ChEBI" id="CHEBI:15378"/>
        <dbReference type="ChEBI" id="CHEBI:57856"/>
        <dbReference type="ChEBI" id="CHEBI:59789"/>
        <dbReference type="ChEBI" id="CHEBI:156461"/>
        <dbReference type="ChEBI" id="CHEBI:172880"/>
    </reaction>
    <physiologicalReaction direction="left-to-right" evidence="6">
        <dbReference type="Rhea" id="RHEA:78472"/>
    </physiologicalReaction>
</comment>
<dbReference type="Pfam" id="PF09445">
    <property type="entry name" value="Methyltransf_15"/>
    <property type="match status" value="1"/>
</dbReference>
<evidence type="ECO:0000256" key="5">
    <source>
        <dbReference type="ARBA" id="ARBA00048763"/>
    </source>
</evidence>
<evidence type="ECO:0000313" key="10">
    <source>
        <dbReference type="Proteomes" id="UP001497525"/>
    </source>
</evidence>
<dbReference type="GO" id="GO:0071164">
    <property type="term" value="F:RNA cap trimethylguanosine synthase activity"/>
    <property type="evidence" value="ECO:0007669"/>
    <property type="project" value="TreeGrafter"/>
</dbReference>
<comment type="catalytic activity">
    <reaction evidence="4">
        <text>a 5'-end (N(7)-methyl 5'-triphosphoguanosine)-ribonucleoside in snoRNA + S-adenosyl-L-methionine = a 5'-end (N(2),N(7)-dimethyl 5'-triphosphoguanosine)-ribonucleoside in snoRNA + S-adenosyl-L-homocysteine + H(+)</text>
        <dbReference type="Rhea" id="RHEA:78475"/>
        <dbReference type="Rhea" id="RHEA-COMP:19086"/>
        <dbReference type="Rhea" id="RHEA-COMP:19088"/>
        <dbReference type="ChEBI" id="CHEBI:15378"/>
        <dbReference type="ChEBI" id="CHEBI:57856"/>
        <dbReference type="ChEBI" id="CHEBI:59789"/>
        <dbReference type="ChEBI" id="CHEBI:156461"/>
        <dbReference type="ChEBI" id="CHEBI:172880"/>
    </reaction>
    <physiologicalReaction direction="left-to-right" evidence="4">
        <dbReference type="Rhea" id="RHEA:78476"/>
    </physiologicalReaction>
</comment>
<evidence type="ECO:0000256" key="1">
    <source>
        <dbReference type="ARBA" id="ARBA00018517"/>
    </source>
</evidence>
<evidence type="ECO:0000256" key="3">
    <source>
        <dbReference type="ARBA" id="ARBA00047418"/>
    </source>
</evidence>
<dbReference type="Gene3D" id="3.40.50.150">
    <property type="entry name" value="Vaccinia Virus protein VP39"/>
    <property type="match status" value="1"/>
</dbReference>
<evidence type="ECO:0000256" key="4">
    <source>
        <dbReference type="ARBA" id="ARBA00048740"/>
    </source>
</evidence>
<dbReference type="CDD" id="cd02440">
    <property type="entry name" value="AdoMet_MTases"/>
    <property type="match status" value="1"/>
</dbReference>
<organism evidence="9 10">
    <name type="scientific">Calicophoron daubneyi</name>
    <name type="common">Rumen fluke</name>
    <name type="synonym">Paramphistomum daubneyi</name>
    <dbReference type="NCBI Taxonomy" id="300641"/>
    <lineage>
        <taxon>Eukaryota</taxon>
        <taxon>Metazoa</taxon>
        <taxon>Spiralia</taxon>
        <taxon>Lophotrochozoa</taxon>
        <taxon>Platyhelminthes</taxon>
        <taxon>Trematoda</taxon>
        <taxon>Digenea</taxon>
        <taxon>Plagiorchiida</taxon>
        <taxon>Pronocephalata</taxon>
        <taxon>Paramphistomoidea</taxon>
        <taxon>Paramphistomidae</taxon>
        <taxon>Calicophoron</taxon>
    </lineage>
</organism>
<dbReference type="PANTHER" id="PTHR14741">
    <property type="entry name" value="S-ADENOSYLMETHIONINE-DEPENDENT METHYLTRANSFERASE RELATED"/>
    <property type="match status" value="1"/>
</dbReference>
<name>A0AAV2TU75_CALDB</name>
<sequence length="654" mass="72583">MRHVRQLAELNVHDRKCSLTLIFTRAFIADQFKGVRFRAYDNSSREKVQHSSSEIRTKNNAPCPDAKIDETPASKTRSASEKIVGDEKVYRTRKYLSSMSHALKVLSTEDTSTTDSDCSSEEDSTISVLSSKCSTVSLTVKPCCSHSNDANKNDVNHKSSGDSSSGGSFDLTSELKRLGLPTHFGKNSNTRDDQWEPEEQTDNGLADQLFLLRARQTEQVKSVSGSMRRFVSLPDLRWHLLCDASQRNRSKVSDYTSSDDLIGCAKSVILNLCDLLEISCCFTQDRCFLPAEYNLRLPPCWNLDSFNLEGFLRACKNCWRYRAPISRPSSAKSSSVCMADLVTSDRDCTLVKYWAQRFRLFSRFNEGIMTDRDGLFSATPEAIAAHQARRIVCALEPPGSIVASGGQTVVDACCGVGGNSIQLALHGFNVVAVEVDRVRIAMAQHNAELYGVGEKISFICADLFHWAESELRLMLRDPTQRGKYTALFMSAPWGGPAYLAESTFDLNTISFGDGGDCSASRDFWSAVRLCSQIADGNLVLFLPRNTNVAQLISLSDCIVKTTSKLNRLTTTNEHAADMEIEADVLNFKLKALSVYTGDLCYSRSRLDSKRSVQSLEIAQGTEEFSDIDSDDLYISTFEYSSSSDDEFLTAAEVF</sequence>
<evidence type="ECO:0000256" key="7">
    <source>
        <dbReference type="ARBA" id="ARBA00049790"/>
    </source>
</evidence>
<proteinExistence type="inferred from homology"/>